<evidence type="ECO:0000313" key="12">
    <source>
        <dbReference type="WBParaSite" id="ACOC_0000531501-mRNA-1"/>
    </source>
</evidence>
<dbReference type="InterPro" id="IPR002314">
    <property type="entry name" value="aa-tRNA-synt_IIb"/>
</dbReference>
<name>A0A0R3PKX2_ANGCS</name>
<keyword evidence="6" id="KW-0030">Aminoacyl-tRNA synthetase</keyword>
<dbReference type="PANTHER" id="PTHR42753">
    <property type="entry name" value="MITOCHONDRIAL RIBOSOME PROTEIN L39/PROLYL-TRNA LIGASE FAMILY MEMBER"/>
    <property type="match status" value="1"/>
</dbReference>
<dbReference type="PANTHER" id="PTHR42753:SF2">
    <property type="entry name" value="PROLINE--TRNA LIGASE"/>
    <property type="match status" value="1"/>
</dbReference>
<evidence type="ECO:0000256" key="1">
    <source>
        <dbReference type="ARBA" id="ARBA00012831"/>
    </source>
</evidence>
<accession>A0A0R3PKX2</accession>
<dbReference type="STRING" id="334426.A0A0R3PKX2"/>
<dbReference type="Pfam" id="PF00587">
    <property type="entry name" value="tRNA-synt_2b"/>
    <property type="match status" value="1"/>
</dbReference>
<feature type="domain" description="Aminoacyl-transfer RNA synthetases class-II family profile" evidence="9">
    <location>
        <begin position="39"/>
        <end position="313"/>
    </location>
</feature>
<evidence type="ECO:0000256" key="5">
    <source>
        <dbReference type="ARBA" id="ARBA00022917"/>
    </source>
</evidence>
<gene>
    <name evidence="10" type="ORF">ACOC_LOCUS5316</name>
</gene>
<keyword evidence="4" id="KW-0067">ATP-binding</keyword>
<dbReference type="InterPro" id="IPR036621">
    <property type="entry name" value="Anticodon-bd_dom_sf"/>
</dbReference>
<dbReference type="InterPro" id="IPR006195">
    <property type="entry name" value="aa-tRNA-synth_II"/>
</dbReference>
<dbReference type="InterPro" id="IPR045864">
    <property type="entry name" value="aa-tRNA-synth_II/BPL/LPL"/>
</dbReference>
<dbReference type="EC" id="6.1.1.15" evidence="1"/>
<comment type="catalytic activity">
    <reaction evidence="8">
        <text>tRNA(Pro) + L-proline + ATP = L-prolyl-tRNA(Pro) + AMP + diphosphate</text>
        <dbReference type="Rhea" id="RHEA:14305"/>
        <dbReference type="Rhea" id="RHEA-COMP:9700"/>
        <dbReference type="Rhea" id="RHEA-COMP:9702"/>
        <dbReference type="ChEBI" id="CHEBI:30616"/>
        <dbReference type="ChEBI" id="CHEBI:33019"/>
        <dbReference type="ChEBI" id="CHEBI:60039"/>
        <dbReference type="ChEBI" id="CHEBI:78442"/>
        <dbReference type="ChEBI" id="CHEBI:78532"/>
        <dbReference type="ChEBI" id="CHEBI:456215"/>
        <dbReference type="EC" id="6.1.1.15"/>
    </reaction>
</comment>
<dbReference type="Gene3D" id="3.30.930.10">
    <property type="entry name" value="Bira Bifunctional Protein, Domain 2"/>
    <property type="match status" value="1"/>
</dbReference>
<dbReference type="SUPFAM" id="SSF52954">
    <property type="entry name" value="Class II aaRS ABD-related"/>
    <property type="match status" value="1"/>
</dbReference>
<protein>
    <recommendedName>
        <fullName evidence="1">proline--tRNA ligase</fullName>
        <ecNumber evidence="1">6.1.1.15</ecNumber>
    </recommendedName>
    <alternativeName>
        <fullName evidence="7">Prolyl-tRNA synthetase</fullName>
    </alternativeName>
</protein>
<dbReference type="InterPro" id="IPR033730">
    <property type="entry name" value="ProRS_core_prok"/>
</dbReference>
<reference evidence="12" key="1">
    <citation type="submission" date="2017-02" db="UniProtKB">
        <authorList>
            <consortium name="WormBaseParasite"/>
        </authorList>
    </citation>
    <scope>IDENTIFICATION</scope>
</reference>
<reference evidence="10 11" key="2">
    <citation type="submission" date="2018-11" db="EMBL/GenBank/DDBJ databases">
        <authorList>
            <consortium name="Pathogen Informatics"/>
        </authorList>
    </citation>
    <scope>NUCLEOTIDE SEQUENCE [LARGE SCALE GENOMIC DNA]</scope>
    <source>
        <strain evidence="10 11">Costa Rica</strain>
    </source>
</reference>
<evidence type="ECO:0000256" key="7">
    <source>
        <dbReference type="ARBA" id="ARBA00029731"/>
    </source>
</evidence>
<dbReference type="OrthoDB" id="10267474at2759"/>
<dbReference type="InterPro" id="IPR050062">
    <property type="entry name" value="Pro-tRNA_synthetase"/>
</dbReference>
<dbReference type="Proteomes" id="UP000267027">
    <property type="component" value="Unassembled WGS sequence"/>
</dbReference>
<dbReference type="AlphaFoldDB" id="A0A0R3PKX2"/>
<dbReference type="GO" id="GO:0005524">
    <property type="term" value="F:ATP binding"/>
    <property type="evidence" value="ECO:0007669"/>
    <property type="project" value="UniProtKB-KW"/>
</dbReference>
<proteinExistence type="predicted"/>
<dbReference type="PROSITE" id="PS50862">
    <property type="entry name" value="AA_TRNA_LIGASE_II"/>
    <property type="match status" value="1"/>
</dbReference>
<dbReference type="InterPro" id="IPR002316">
    <property type="entry name" value="Pro-tRNA-ligase_IIa"/>
</dbReference>
<dbReference type="WBParaSite" id="ACOC_0000531501-mRNA-1">
    <property type="protein sequence ID" value="ACOC_0000531501-mRNA-1"/>
    <property type="gene ID" value="ACOC_0000531501"/>
</dbReference>
<evidence type="ECO:0000313" key="10">
    <source>
        <dbReference type="EMBL" id="VDM56901.1"/>
    </source>
</evidence>
<dbReference type="Gene3D" id="3.40.50.800">
    <property type="entry name" value="Anticodon-binding domain"/>
    <property type="match status" value="1"/>
</dbReference>
<evidence type="ECO:0000256" key="4">
    <source>
        <dbReference type="ARBA" id="ARBA00022840"/>
    </source>
</evidence>
<keyword evidence="11" id="KW-1185">Reference proteome</keyword>
<dbReference type="Pfam" id="PF03129">
    <property type="entry name" value="HGTP_anticodon"/>
    <property type="match status" value="1"/>
</dbReference>
<evidence type="ECO:0000256" key="2">
    <source>
        <dbReference type="ARBA" id="ARBA00022598"/>
    </source>
</evidence>
<keyword evidence="2" id="KW-0436">Ligase</keyword>
<evidence type="ECO:0000256" key="3">
    <source>
        <dbReference type="ARBA" id="ARBA00022741"/>
    </source>
</evidence>
<organism evidence="12">
    <name type="scientific">Angiostrongylus costaricensis</name>
    <name type="common">Nematode worm</name>
    <dbReference type="NCBI Taxonomy" id="334426"/>
    <lineage>
        <taxon>Eukaryota</taxon>
        <taxon>Metazoa</taxon>
        <taxon>Ecdysozoa</taxon>
        <taxon>Nematoda</taxon>
        <taxon>Chromadorea</taxon>
        <taxon>Rhabditida</taxon>
        <taxon>Rhabditina</taxon>
        <taxon>Rhabditomorpha</taxon>
        <taxon>Strongyloidea</taxon>
        <taxon>Metastrongylidae</taxon>
        <taxon>Angiostrongylus</taxon>
    </lineage>
</organism>
<dbReference type="CDD" id="cd00779">
    <property type="entry name" value="ProRS_core_prok"/>
    <property type="match status" value="1"/>
</dbReference>
<evidence type="ECO:0000256" key="8">
    <source>
        <dbReference type="ARBA" id="ARBA00047671"/>
    </source>
</evidence>
<dbReference type="SUPFAM" id="SSF55681">
    <property type="entry name" value="Class II aaRS and biotin synthetases"/>
    <property type="match status" value="1"/>
</dbReference>
<sequence>MVVFKASKYILSGCSPGKTKSTAHRLLLSHGFIHPIGSGLYSLLPLGQRVIDKLIRLVDAQLESIGALKVSLPILGSRVLWDKTLRWESMGSELFCIKDRHQVEYCLQPTAEEMCTQLISQLPNLKKRVFPLLLYQTTEKFRDEMNPRFGLLRAREFLMKDLYSFDLDKNSAIRTYDMVCDIYDRLFRDKLGLEVYKVSAKPGIHGESHSHEYHLRNPLDEDGIHFCFKCGSGNKREDGPHDCQCPDPTSVSSFSTIEVAHTFQLGTKYSKALGAFTTEKCPLEMCCFGIGISRLLPGIVEVLLEPEKGIRLPPILAPFSAAVVVKRDLMLNAITDMMLSTLDRQLEGDVLFDDRVEETIGKRIKGLQEIGIPRIVVIGKVTESTINEVNVNNCCVIEASYQPAELVFF</sequence>
<dbReference type="OMA" id="EICGHQE"/>
<dbReference type="PRINTS" id="PR01046">
    <property type="entry name" value="TRNASYNTHPRO"/>
</dbReference>
<dbReference type="GO" id="GO:0004827">
    <property type="term" value="F:proline-tRNA ligase activity"/>
    <property type="evidence" value="ECO:0007669"/>
    <property type="project" value="UniProtKB-EC"/>
</dbReference>
<keyword evidence="3" id="KW-0547">Nucleotide-binding</keyword>
<evidence type="ECO:0000256" key="6">
    <source>
        <dbReference type="ARBA" id="ARBA00023146"/>
    </source>
</evidence>
<dbReference type="GO" id="GO:0005739">
    <property type="term" value="C:mitochondrion"/>
    <property type="evidence" value="ECO:0007669"/>
    <property type="project" value="TreeGrafter"/>
</dbReference>
<dbReference type="EMBL" id="UYYA01003863">
    <property type="protein sequence ID" value="VDM56901.1"/>
    <property type="molecule type" value="Genomic_DNA"/>
</dbReference>
<evidence type="ECO:0000313" key="11">
    <source>
        <dbReference type="Proteomes" id="UP000267027"/>
    </source>
</evidence>
<keyword evidence="5" id="KW-0648">Protein biosynthesis</keyword>
<dbReference type="GO" id="GO:0006433">
    <property type="term" value="P:prolyl-tRNA aminoacylation"/>
    <property type="evidence" value="ECO:0007669"/>
    <property type="project" value="InterPro"/>
</dbReference>
<dbReference type="InterPro" id="IPR004154">
    <property type="entry name" value="Anticodon-bd"/>
</dbReference>
<evidence type="ECO:0000259" key="9">
    <source>
        <dbReference type="PROSITE" id="PS50862"/>
    </source>
</evidence>